<comment type="subcellular location">
    <subcellularLocation>
        <location evidence="1">Membrane</location>
        <topology evidence="1">Multi-pass membrane protein</topology>
    </subcellularLocation>
</comment>
<dbReference type="GO" id="GO:0022857">
    <property type="term" value="F:transmembrane transporter activity"/>
    <property type="evidence" value="ECO:0007669"/>
    <property type="project" value="TreeGrafter"/>
</dbReference>
<dbReference type="Proteomes" id="UP000326565">
    <property type="component" value="Unassembled WGS sequence"/>
</dbReference>
<evidence type="ECO:0000313" key="7">
    <source>
        <dbReference type="Proteomes" id="UP000326565"/>
    </source>
</evidence>
<keyword evidence="3 5" id="KW-1133">Transmembrane helix</keyword>
<keyword evidence="2 5" id="KW-0812">Transmembrane</keyword>
<evidence type="ECO:0000313" key="6">
    <source>
        <dbReference type="EMBL" id="KAB8070781.1"/>
    </source>
</evidence>
<name>A0A5N5WQE9_9EURO</name>
<evidence type="ECO:0000256" key="2">
    <source>
        <dbReference type="ARBA" id="ARBA00022692"/>
    </source>
</evidence>
<dbReference type="EMBL" id="ML732292">
    <property type="protein sequence ID" value="KAB8070781.1"/>
    <property type="molecule type" value="Genomic_DNA"/>
</dbReference>
<evidence type="ECO:0000256" key="4">
    <source>
        <dbReference type="ARBA" id="ARBA00023136"/>
    </source>
</evidence>
<accession>A0A5N5WQE9</accession>
<reference evidence="6 7" key="1">
    <citation type="submission" date="2019-04" db="EMBL/GenBank/DDBJ databases">
        <title>Friends and foes A comparative genomics study of 23 Aspergillus species from section Flavi.</title>
        <authorList>
            <consortium name="DOE Joint Genome Institute"/>
            <person name="Kjaerbolling I."/>
            <person name="Vesth T."/>
            <person name="Frisvad J.C."/>
            <person name="Nybo J.L."/>
            <person name="Theobald S."/>
            <person name="Kildgaard S."/>
            <person name="Isbrandt T."/>
            <person name="Kuo A."/>
            <person name="Sato A."/>
            <person name="Lyhne E.K."/>
            <person name="Kogle M.E."/>
            <person name="Wiebenga A."/>
            <person name="Kun R.S."/>
            <person name="Lubbers R.J."/>
            <person name="Makela M.R."/>
            <person name="Barry K."/>
            <person name="Chovatia M."/>
            <person name="Clum A."/>
            <person name="Daum C."/>
            <person name="Haridas S."/>
            <person name="He G."/>
            <person name="LaButti K."/>
            <person name="Lipzen A."/>
            <person name="Mondo S."/>
            <person name="Riley R."/>
            <person name="Salamov A."/>
            <person name="Simmons B.A."/>
            <person name="Magnuson J.K."/>
            <person name="Henrissat B."/>
            <person name="Mortensen U.H."/>
            <person name="Larsen T.O."/>
            <person name="Devries R.P."/>
            <person name="Grigoriev I.V."/>
            <person name="Machida M."/>
            <person name="Baker S.E."/>
            <person name="Andersen M.R."/>
        </authorList>
    </citation>
    <scope>NUCLEOTIDE SEQUENCE [LARGE SCALE GENOMIC DNA]</scope>
    <source>
        <strain evidence="6 7">CBS 151.66</strain>
    </source>
</reference>
<gene>
    <name evidence="6" type="ORF">BDV29DRAFT_29209</name>
</gene>
<organism evidence="6 7">
    <name type="scientific">Aspergillus leporis</name>
    <dbReference type="NCBI Taxonomy" id="41062"/>
    <lineage>
        <taxon>Eukaryota</taxon>
        <taxon>Fungi</taxon>
        <taxon>Dikarya</taxon>
        <taxon>Ascomycota</taxon>
        <taxon>Pezizomycotina</taxon>
        <taxon>Eurotiomycetes</taxon>
        <taxon>Eurotiomycetidae</taxon>
        <taxon>Eurotiales</taxon>
        <taxon>Aspergillaceae</taxon>
        <taxon>Aspergillus</taxon>
        <taxon>Aspergillus subgen. Circumdati</taxon>
    </lineage>
</organism>
<keyword evidence="7" id="KW-1185">Reference proteome</keyword>
<feature type="transmembrane region" description="Helical" evidence="5">
    <location>
        <begin position="49"/>
        <end position="67"/>
    </location>
</feature>
<evidence type="ECO:0000256" key="1">
    <source>
        <dbReference type="ARBA" id="ARBA00004141"/>
    </source>
</evidence>
<evidence type="ECO:0000256" key="5">
    <source>
        <dbReference type="SAM" id="Phobius"/>
    </source>
</evidence>
<dbReference type="AlphaFoldDB" id="A0A5N5WQE9"/>
<sequence>MWLFLTSAALDLLHQPPFHRNWLRLGHLFHAIELTHQLLSNQCRMIDSIGILLFVSSTSSFLTPFSWGRIMYGWDSVHTLTPLALGVAGDPELAGFADRYSHDAFAVIELLPSMPGALALQLRSAYVYGLQTVWAVCCAIAGVTLFLSLFIKAYRVK</sequence>
<protein>
    <submittedName>
        <fullName evidence="6">Uncharacterized protein</fullName>
    </submittedName>
</protein>
<dbReference type="GO" id="GO:0005886">
    <property type="term" value="C:plasma membrane"/>
    <property type="evidence" value="ECO:0007669"/>
    <property type="project" value="TreeGrafter"/>
</dbReference>
<dbReference type="PANTHER" id="PTHR23501:SF59">
    <property type="entry name" value="MAJOR FACILITATOR SUPERFAMILY (MFS) PROFILE DOMAIN-CONTAINING PROTEIN-RELATED"/>
    <property type="match status" value="1"/>
</dbReference>
<dbReference type="PANTHER" id="PTHR23501">
    <property type="entry name" value="MAJOR FACILITATOR SUPERFAMILY"/>
    <property type="match status" value="1"/>
</dbReference>
<evidence type="ECO:0000256" key="3">
    <source>
        <dbReference type="ARBA" id="ARBA00022989"/>
    </source>
</evidence>
<feature type="transmembrane region" description="Helical" evidence="5">
    <location>
        <begin position="132"/>
        <end position="151"/>
    </location>
</feature>
<keyword evidence="4 5" id="KW-0472">Membrane</keyword>
<proteinExistence type="predicted"/>